<dbReference type="InterPro" id="IPR050468">
    <property type="entry name" value="Cuticle_Struct_Prot"/>
</dbReference>
<gene>
    <name evidence="4" type="ORF">APZ42_004954</name>
</gene>
<evidence type="ECO:0000313" key="5">
    <source>
        <dbReference type="Proteomes" id="UP000076858"/>
    </source>
</evidence>
<evidence type="ECO:0000256" key="1">
    <source>
        <dbReference type="ARBA" id="ARBA00022460"/>
    </source>
</evidence>
<dbReference type="Pfam" id="PF00379">
    <property type="entry name" value="Chitin_bind_4"/>
    <property type="match status" value="1"/>
</dbReference>
<dbReference type="GO" id="GO:0062129">
    <property type="term" value="C:chitin-based extracellular matrix"/>
    <property type="evidence" value="ECO:0007669"/>
    <property type="project" value="TreeGrafter"/>
</dbReference>
<dbReference type="PROSITE" id="PS51155">
    <property type="entry name" value="CHIT_BIND_RR_2"/>
    <property type="match status" value="1"/>
</dbReference>
<sequence>GGYRGCSQLSPKLVPLRRHSCIYISDEESQSNEMPSSEKNLPRTIITILSQPSPEEQQDNPKLAKMKFIIALAFLAVAIAAPQGDKKPIEIISSNSEMNADGSYSFAFESEDGTKVQESGNQKQVGPKPEDIGTVSKGSYSFTTPDGVVLTV</sequence>
<dbReference type="GO" id="GO:0008010">
    <property type="term" value="F:structural constituent of chitin-based larval cuticle"/>
    <property type="evidence" value="ECO:0007669"/>
    <property type="project" value="TreeGrafter"/>
</dbReference>
<dbReference type="STRING" id="35525.A0A162BZC1"/>
<dbReference type="Proteomes" id="UP000076858">
    <property type="component" value="Unassembled WGS sequence"/>
</dbReference>
<proteinExistence type="predicted"/>
<keyword evidence="1 2" id="KW-0193">Cuticle</keyword>
<keyword evidence="5" id="KW-1185">Reference proteome</keyword>
<accession>A0A162BZC1</accession>
<dbReference type="PANTHER" id="PTHR10380:SF173">
    <property type="entry name" value="CUTICULAR PROTEIN 47EF, ISOFORM C-RELATED"/>
    <property type="match status" value="1"/>
</dbReference>
<dbReference type="EMBL" id="LRGB01014233">
    <property type="protein sequence ID" value="KZR99250.1"/>
    <property type="molecule type" value="Genomic_DNA"/>
</dbReference>
<organism evidence="4 5">
    <name type="scientific">Daphnia magna</name>
    <dbReference type="NCBI Taxonomy" id="35525"/>
    <lineage>
        <taxon>Eukaryota</taxon>
        <taxon>Metazoa</taxon>
        <taxon>Ecdysozoa</taxon>
        <taxon>Arthropoda</taxon>
        <taxon>Crustacea</taxon>
        <taxon>Branchiopoda</taxon>
        <taxon>Diplostraca</taxon>
        <taxon>Cladocera</taxon>
        <taxon>Anomopoda</taxon>
        <taxon>Daphniidae</taxon>
        <taxon>Daphnia</taxon>
    </lineage>
</organism>
<evidence type="ECO:0000256" key="3">
    <source>
        <dbReference type="SAM" id="MobiDB-lite"/>
    </source>
</evidence>
<dbReference type="PANTHER" id="PTHR10380">
    <property type="entry name" value="CUTICLE PROTEIN"/>
    <property type="match status" value="1"/>
</dbReference>
<comment type="caution">
    <text evidence="4">The sequence shown here is derived from an EMBL/GenBank/DDBJ whole genome shotgun (WGS) entry which is preliminary data.</text>
</comment>
<name>A0A162BZC1_9CRUS</name>
<protein>
    <submittedName>
        <fullName evidence="4">Putative Endocuticle structural glycoprotein SgAbd-1</fullName>
    </submittedName>
</protein>
<dbReference type="AlphaFoldDB" id="A0A162BZC1"/>
<evidence type="ECO:0000256" key="2">
    <source>
        <dbReference type="PROSITE-ProRule" id="PRU00497"/>
    </source>
</evidence>
<reference evidence="4 5" key="1">
    <citation type="submission" date="2016-03" db="EMBL/GenBank/DDBJ databases">
        <title>EvidentialGene: Evidence-directed Construction of Genes on Genomes.</title>
        <authorList>
            <person name="Gilbert D.G."/>
            <person name="Choi J.-H."/>
            <person name="Mockaitis K."/>
            <person name="Colbourne J."/>
            <person name="Pfrender M."/>
        </authorList>
    </citation>
    <scope>NUCLEOTIDE SEQUENCE [LARGE SCALE GENOMIC DNA]</scope>
    <source>
        <strain evidence="4 5">Xinb3</strain>
        <tissue evidence="4">Complete organism</tissue>
    </source>
</reference>
<dbReference type="InterPro" id="IPR000618">
    <property type="entry name" value="Insect_cuticle"/>
</dbReference>
<feature type="region of interest" description="Disordered" evidence="3">
    <location>
        <begin position="110"/>
        <end position="139"/>
    </location>
</feature>
<evidence type="ECO:0000313" key="4">
    <source>
        <dbReference type="EMBL" id="KZR99250.1"/>
    </source>
</evidence>
<feature type="non-terminal residue" evidence="4">
    <location>
        <position position="152"/>
    </location>
</feature>
<feature type="non-terminal residue" evidence="4">
    <location>
        <position position="1"/>
    </location>
</feature>